<dbReference type="SUPFAM" id="SSF141530">
    <property type="entry name" value="PTSIIA/GutA-like"/>
    <property type="match status" value="1"/>
</dbReference>
<dbReference type="Pfam" id="PF03829">
    <property type="entry name" value="PTSIIA_gutA"/>
    <property type="match status" value="1"/>
</dbReference>
<name>A0A0R2MX15_9LACO</name>
<sequence>MNLTATITEIGPDALNPDDKMLILFDESATDALKTVTVIQRFEQRDQLSGFKFKADQTITINDQTYTITHVGKLADQNFTTIGHVALLFQAAPDVDRLESALYLTPSVMPEIHEGDTIVYYD</sequence>
<dbReference type="Gene3D" id="2.40.33.40">
    <property type="entry name" value="Phosphotransferase system, glucitol/sorbitol-specific IIA component"/>
    <property type="match status" value="1"/>
</dbReference>
<dbReference type="InterPro" id="IPR004716">
    <property type="entry name" value="PTS_IIA_glucitol/sorbitol-sp"/>
</dbReference>
<dbReference type="Proteomes" id="UP000050969">
    <property type="component" value="Unassembled WGS sequence"/>
</dbReference>
<dbReference type="PATRIC" id="fig|1293598.4.peg.821"/>
<dbReference type="PROSITE" id="PS51097">
    <property type="entry name" value="PTS_EIIA_TYPE_5"/>
    <property type="match status" value="1"/>
</dbReference>
<protein>
    <submittedName>
        <fullName evidence="2">Uncharacterized protein</fullName>
    </submittedName>
</protein>
<dbReference type="AlphaFoldDB" id="A0A0R2MX15"/>
<dbReference type="OrthoDB" id="7065254at2"/>
<accession>A0A0R2MX15</accession>
<dbReference type="PANTHER" id="PTHR40398:SF1">
    <property type="entry name" value="PTS SYSTEM GLUCITOL_SORBITOL-SPECIFIC EIIA COMPONENT"/>
    <property type="match status" value="1"/>
</dbReference>
<dbReference type="InterPro" id="IPR036665">
    <property type="entry name" value="PTS_IIA_glucitol/sorbitol_sf"/>
</dbReference>
<gene>
    <name evidence="2" type="ORF">IV56_GL000773</name>
</gene>
<dbReference type="GO" id="GO:0008982">
    <property type="term" value="F:protein-N(PI)-phosphohistidine-sugar phosphotransferase activity"/>
    <property type="evidence" value="ECO:0007669"/>
    <property type="project" value="InterPro"/>
</dbReference>
<evidence type="ECO:0000313" key="2">
    <source>
        <dbReference type="EMBL" id="KRO16784.1"/>
    </source>
</evidence>
<comment type="caution">
    <text evidence="2">The sequence shown here is derived from an EMBL/GenBank/DDBJ whole genome shotgun (WGS) entry which is preliminary data.</text>
</comment>
<dbReference type="GO" id="GO:0009401">
    <property type="term" value="P:phosphoenolpyruvate-dependent sugar phosphotransferase system"/>
    <property type="evidence" value="ECO:0007669"/>
    <property type="project" value="InterPro"/>
</dbReference>
<dbReference type="STRING" id="1293598.IV56_GL000773"/>
<organism evidence="2 3">
    <name type="scientific">Lacticaseibacillus saniviri JCM 17471 = DSM 24301</name>
    <dbReference type="NCBI Taxonomy" id="1293598"/>
    <lineage>
        <taxon>Bacteria</taxon>
        <taxon>Bacillati</taxon>
        <taxon>Bacillota</taxon>
        <taxon>Bacilli</taxon>
        <taxon>Lactobacillales</taxon>
        <taxon>Lactobacillaceae</taxon>
        <taxon>Lacticaseibacillus</taxon>
    </lineage>
</organism>
<evidence type="ECO:0000313" key="3">
    <source>
        <dbReference type="Proteomes" id="UP000050969"/>
    </source>
</evidence>
<proteinExistence type="predicted"/>
<evidence type="ECO:0000256" key="1">
    <source>
        <dbReference type="PROSITE-ProRule" id="PRU00420"/>
    </source>
</evidence>
<keyword evidence="3" id="KW-1185">Reference proteome</keyword>
<dbReference type="RefSeq" id="WP_054777426.1">
    <property type="nucleotide sequence ID" value="NZ_BBBX01000013.1"/>
</dbReference>
<reference evidence="2 3" key="1">
    <citation type="journal article" date="2015" name="Genome Announc.">
        <title>Expanding the biotechnology potential of lactobacilli through comparative genomics of 213 strains and associated genera.</title>
        <authorList>
            <person name="Sun Z."/>
            <person name="Harris H.M."/>
            <person name="McCann A."/>
            <person name="Guo C."/>
            <person name="Argimon S."/>
            <person name="Zhang W."/>
            <person name="Yang X."/>
            <person name="Jeffery I.B."/>
            <person name="Cooney J.C."/>
            <person name="Kagawa T.F."/>
            <person name="Liu W."/>
            <person name="Song Y."/>
            <person name="Salvetti E."/>
            <person name="Wrobel A."/>
            <person name="Rasinkangas P."/>
            <person name="Parkhill J."/>
            <person name="Rea M.C."/>
            <person name="O'Sullivan O."/>
            <person name="Ritari J."/>
            <person name="Douillard F.P."/>
            <person name="Paul Ross R."/>
            <person name="Yang R."/>
            <person name="Briner A.E."/>
            <person name="Felis G.E."/>
            <person name="de Vos W.M."/>
            <person name="Barrangou R."/>
            <person name="Klaenhammer T.R."/>
            <person name="Caufield P.W."/>
            <person name="Cui Y."/>
            <person name="Zhang H."/>
            <person name="O'Toole P.W."/>
        </authorList>
    </citation>
    <scope>NUCLEOTIDE SEQUENCE [LARGE SCALE GENOMIC DNA]</scope>
    <source>
        <strain evidence="2 3">DSM 24301</strain>
    </source>
</reference>
<dbReference type="PANTHER" id="PTHR40398">
    <property type="entry name" value="PTS SYSTEM GLUCITOL/SORBITOL-SPECIFIC EIIA COMPONENT"/>
    <property type="match status" value="1"/>
</dbReference>
<comment type="caution">
    <text evidence="1">Lacks conserved residue(s) required for the propagation of feature annotation.</text>
</comment>
<dbReference type="EMBL" id="JQCE01000032">
    <property type="protein sequence ID" value="KRO16784.1"/>
    <property type="molecule type" value="Genomic_DNA"/>
</dbReference>
<dbReference type="GO" id="GO:0005737">
    <property type="term" value="C:cytoplasm"/>
    <property type="evidence" value="ECO:0007669"/>
    <property type="project" value="InterPro"/>
</dbReference>
<dbReference type="GO" id="GO:0016301">
    <property type="term" value="F:kinase activity"/>
    <property type="evidence" value="ECO:0007669"/>
    <property type="project" value="TreeGrafter"/>
</dbReference>